<dbReference type="PANTHER" id="PTHR47219:SF9">
    <property type="entry name" value="GTPASE ACTIVATING PROTEIN AND CENTROSOME-ASSOCIATED, ISOFORM B"/>
    <property type="match status" value="1"/>
</dbReference>
<organism evidence="4 5">
    <name type="scientific">Cyberlindnera jadinii (strain ATCC 18201 / CBS 1600 / BCRC 20928 / JCM 3617 / NBRC 0987 / NRRL Y-1542)</name>
    <name type="common">Torula yeast</name>
    <name type="synonym">Candida utilis</name>
    <dbReference type="NCBI Taxonomy" id="983966"/>
    <lineage>
        <taxon>Eukaryota</taxon>
        <taxon>Fungi</taxon>
        <taxon>Dikarya</taxon>
        <taxon>Ascomycota</taxon>
        <taxon>Saccharomycotina</taxon>
        <taxon>Saccharomycetes</taxon>
        <taxon>Phaffomycetales</taxon>
        <taxon>Phaffomycetaceae</taxon>
        <taxon>Cyberlindnera</taxon>
    </lineage>
</organism>
<sequence>MSEGFDEVDINVVGAHRPRRESPLAYMYKQRHSNNLRSSLALMNDNSYETLPMPDVKDSPRAQNSPLSTKMSNTAQPNPVVVQRKVEYSPSKRLKKSREIRGQDLDDKLTNGDDDEDDELDDSVIMYDVPLSQSLVQLSENQKMVGSKKLMSFTSDTTRTSSIMSSGNSHDLNSDFELDVMNDDAMKLTMEFCKSDSVHVSQEYDARRHLLNQIEVANGIEDSHIPPSAMKQKLLASTRPSHLPPKPKVEAQRHLRQVERLKSQALKAELASEQARLKHIKELDRLKSQDYLYWERKIIPNFEDMIEKSSTREVWWRSGVPNKYRKFAWVQLLAVKSASILKTLPELRSKAQKLIDSNTPLVQKLSDEIDKVFIDVGSFQTSLNQPLLQVLTMYYVQNDIKAPVKGLCSLASILLYNVQSVNETYLCLCGLLQRHVLKSLYAKDMDRFHKEAESFLRTFGRLNPRLSQHITRDLRLPPERYLVPLLQTMFANLLSLEMCSVIMDVYIFEGDSFLWRCILTLFDKIGYRLYGNESEISDVIGWDALRKLNDKNVDRELWVRYLDLGHPMDFLDSVRKILKK</sequence>
<dbReference type="Gene3D" id="1.10.10.750">
    <property type="entry name" value="Ypt/Rab-GAP domain of gyp1p, domain 1"/>
    <property type="match status" value="1"/>
</dbReference>
<feature type="compositionally biased region" description="Basic and acidic residues" evidence="2">
    <location>
        <begin position="97"/>
        <end position="111"/>
    </location>
</feature>
<name>A0A0H5CBK3_CYBJN</name>
<proteinExistence type="predicted"/>
<evidence type="ECO:0000259" key="3">
    <source>
        <dbReference type="PROSITE" id="PS50086"/>
    </source>
</evidence>
<evidence type="ECO:0000256" key="1">
    <source>
        <dbReference type="SAM" id="Coils"/>
    </source>
</evidence>
<dbReference type="Pfam" id="PF00566">
    <property type="entry name" value="RabGAP-TBC"/>
    <property type="match status" value="1"/>
</dbReference>
<evidence type="ECO:0000313" key="5">
    <source>
        <dbReference type="Proteomes" id="UP000038830"/>
    </source>
</evidence>
<dbReference type="EMBL" id="CDQK01000002">
    <property type="protein sequence ID" value="CEP21779.1"/>
    <property type="molecule type" value="Genomic_DNA"/>
</dbReference>
<dbReference type="PANTHER" id="PTHR47219">
    <property type="entry name" value="RAB GTPASE-ACTIVATING PROTEIN 1-LIKE"/>
    <property type="match status" value="1"/>
</dbReference>
<feature type="coiled-coil region" evidence="1">
    <location>
        <begin position="251"/>
        <end position="283"/>
    </location>
</feature>
<evidence type="ECO:0000313" key="4">
    <source>
        <dbReference type="EMBL" id="CEP21779.1"/>
    </source>
</evidence>
<accession>A0A0H5CBK3</accession>
<reference evidence="5" key="1">
    <citation type="journal article" date="2015" name="J. Biotechnol.">
        <title>The structure of the Cyberlindnera jadinii genome and its relation to Candida utilis analyzed by the occurrence of single nucleotide polymorphisms.</title>
        <authorList>
            <person name="Rupp O."/>
            <person name="Brinkrolf K."/>
            <person name="Buerth C."/>
            <person name="Kunigo M."/>
            <person name="Schneider J."/>
            <person name="Jaenicke S."/>
            <person name="Goesmann A."/>
            <person name="Puehler A."/>
            <person name="Jaeger K.-E."/>
            <person name="Ernst J.F."/>
        </authorList>
    </citation>
    <scope>NUCLEOTIDE SEQUENCE [LARGE SCALE GENOMIC DNA]</scope>
    <source>
        <strain evidence="5">ATCC 18201 / CBS 1600 / BCRC 20928 / JCM 3617 / NBRC 0987 / NRRL Y-1542</strain>
    </source>
</reference>
<feature type="domain" description="Rab-GAP TBC" evidence="3">
    <location>
        <begin position="319"/>
        <end position="510"/>
    </location>
</feature>
<gene>
    <name evidence="4" type="ORF">BN1211_1983</name>
</gene>
<dbReference type="GO" id="GO:0005096">
    <property type="term" value="F:GTPase activator activity"/>
    <property type="evidence" value="ECO:0007669"/>
    <property type="project" value="TreeGrafter"/>
</dbReference>
<dbReference type="SUPFAM" id="SSF47923">
    <property type="entry name" value="Ypt/Rab-GAP domain of gyp1p"/>
    <property type="match status" value="2"/>
</dbReference>
<dbReference type="GO" id="GO:0031267">
    <property type="term" value="F:small GTPase binding"/>
    <property type="evidence" value="ECO:0007669"/>
    <property type="project" value="TreeGrafter"/>
</dbReference>
<dbReference type="InterPro" id="IPR050302">
    <property type="entry name" value="Rab_GAP_TBC_domain"/>
</dbReference>
<dbReference type="Gene3D" id="1.10.472.80">
    <property type="entry name" value="Ypt/Rab-GAP domain of gyp1p, domain 3"/>
    <property type="match status" value="1"/>
</dbReference>
<keyword evidence="1" id="KW-0175">Coiled coil</keyword>
<evidence type="ECO:0000256" key="2">
    <source>
        <dbReference type="SAM" id="MobiDB-lite"/>
    </source>
</evidence>
<dbReference type="GO" id="GO:0030427">
    <property type="term" value="C:site of polarized growth"/>
    <property type="evidence" value="ECO:0007669"/>
    <property type="project" value="UniProtKB-ARBA"/>
</dbReference>
<dbReference type="AlphaFoldDB" id="A0A0H5CBK3"/>
<feature type="compositionally biased region" description="Polar residues" evidence="2">
    <location>
        <begin position="61"/>
        <end position="77"/>
    </location>
</feature>
<dbReference type="InterPro" id="IPR035969">
    <property type="entry name" value="Rab-GAP_TBC_sf"/>
</dbReference>
<dbReference type="SMART" id="SM00164">
    <property type="entry name" value="TBC"/>
    <property type="match status" value="1"/>
</dbReference>
<protein>
    <recommendedName>
        <fullName evidence="3">Rab-GAP TBC domain-containing protein</fullName>
    </recommendedName>
</protein>
<dbReference type="PROSITE" id="PS50086">
    <property type="entry name" value="TBC_RABGAP"/>
    <property type="match status" value="1"/>
</dbReference>
<dbReference type="InterPro" id="IPR000195">
    <property type="entry name" value="Rab-GAP-TBC_dom"/>
</dbReference>
<dbReference type="Proteomes" id="UP000038830">
    <property type="component" value="Unassembled WGS sequence"/>
</dbReference>
<feature type="region of interest" description="Disordered" evidence="2">
    <location>
        <begin position="48"/>
        <end position="120"/>
    </location>
</feature>